<dbReference type="InterPro" id="IPR023780">
    <property type="entry name" value="Chromo_domain"/>
</dbReference>
<feature type="chain" id="PRO_5040306086" description="Chromo domain-containing protein" evidence="1">
    <location>
        <begin position="28"/>
        <end position="197"/>
    </location>
</feature>
<gene>
    <name evidence="3" type="ORF">O181_026363</name>
</gene>
<dbReference type="EMBL" id="AVOT02008754">
    <property type="protein sequence ID" value="MBW0486648.1"/>
    <property type="molecule type" value="Genomic_DNA"/>
</dbReference>
<dbReference type="InterPro" id="IPR000953">
    <property type="entry name" value="Chromo/chromo_shadow_dom"/>
</dbReference>
<dbReference type="Proteomes" id="UP000765509">
    <property type="component" value="Unassembled WGS sequence"/>
</dbReference>
<comment type="caution">
    <text evidence="3">The sequence shown here is derived from an EMBL/GenBank/DDBJ whole genome shotgun (WGS) entry which is preliminary data.</text>
</comment>
<dbReference type="InterPro" id="IPR016197">
    <property type="entry name" value="Chromo-like_dom_sf"/>
</dbReference>
<keyword evidence="1" id="KW-0732">Signal</keyword>
<dbReference type="GO" id="GO:0006338">
    <property type="term" value="P:chromatin remodeling"/>
    <property type="evidence" value="ECO:0007669"/>
    <property type="project" value="UniProtKB-ARBA"/>
</dbReference>
<dbReference type="Pfam" id="PF24626">
    <property type="entry name" value="SH3_Tf2-1"/>
    <property type="match status" value="1"/>
</dbReference>
<protein>
    <recommendedName>
        <fullName evidence="2">Chromo domain-containing protein</fullName>
    </recommendedName>
</protein>
<keyword evidence="4" id="KW-1185">Reference proteome</keyword>
<dbReference type="InterPro" id="IPR056924">
    <property type="entry name" value="SH3_Tf2-1"/>
</dbReference>
<feature type="signal peptide" evidence="1">
    <location>
        <begin position="1"/>
        <end position="27"/>
    </location>
</feature>
<evidence type="ECO:0000313" key="4">
    <source>
        <dbReference type="Proteomes" id="UP000765509"/>
    </source>
</evidence>
<name>A0A9Q3CMF3_9BASI</name>
<organism evidence="3 4">
    <name type="scientific">Austropuccinia psidii MF-1</name>
    <dbReference type="NCBI Taxonomy" id="1389203"/>
    <lineage>
        <taxon>Eukaryota</taxon>
        <taxon>Fungi</taxon>
        <taxon>Dikarya</taxon>
        <taxon>Basidiomycota</taxon>
        <taxon>Pucciniomycotina</taxon>
        <taxon>Pucciniomycetes</taxon>
        <taxon>Pucciniales</taxon>
        <taxon>Sphaerophragmiaceae</taxon>
        <taxon>Austropuccinia</taxon>
    </lineage>
</organism>
<dbReference type="Pfam" id="PF00385">
    <property type="entry name" value="Chromo"/>
    <property type="match status" value="1"/>
</dbReference>
<sequence length="197" mass="23122">MGEILILTKLTLLKILLLEIHLSDVNKELEVSINGFKRYVDRSRVISTYFNPGDMVWISTNNLKSTRPTKEISERSLGPFPILKKFSTHSYHLKLPSQWNSIHQVFHISLLQPVETSSILNRYQEPSPPIIIEEKEEWEVSQILYSNLKRGKLLHLVEWKNYSQNPDIFTWESAKNLKNFPELEKDLYELYPENPGQ</sequence>
<evidence type="ECO:0000313" key="3">
    <source>
        <dbReference type="EMBL" id="MBW0486648.1"/>
    </source>
</evidence>
<accession>A0A9Q3CMF3</accession>
<evidence type="ECO:0000256" key="1">
    <source>
        <dbReference type="SAM" id="SignalP"/>
    </source>
</evidence>
<dbReference type="SUPFAM" id="SSF54160">
    <property type="entry name" value="Chromo domain-like"/>
    <property type="match status" value="1"/>
</dbReference>
<feature type="domain" description="Chromo" evidence="2">
    <location>
        <begin position="138"/>
        <end position="197"/>
    </location>
</feature>
<dbReference type="Gene3D" id="2.40.50.40">
    <property type="match status" value="1"/>
</dbReference>
<dbReference type="PROSITE" id="PS50013">
    <property type="entry name" value="CHROMO_2"/>
    <property type="match status" value="1"/>
</dbReference>
<proteinExistence type="predicted"/>
<dbReference type="AlphaFoldDB" id="A0A9Q3CMF3"/>
<reference evidence="3" key="1">
    <citation type="submission" date="2021-03" db="EMBL/GenBank/DDBJ databases">
        <title>Draft genome sequence of rust myrtle Austropuccinia psidii MF-1, a brazilian biotype.</title>
        <authorList>
            <person name="Quecine M.C."/>
            <person name="Pachon D.M.R."/>
            <person name="Bonatelli M.L."/>
            <person name="Correr F.H."/>
            <person name="Franceschini L.M."/>
            <person name="Leite T.F."/>
            <person name="Margarido G.R.A."/>
            <person name="Almeida C.A."/>
            <person name="Ferrarezi J.A."/>
            <person name="Labate C.A."/>
        </authorList>
    </citation>
    <scope>NUCLEOTIDE SEQUENCE</scope>
    <source>
        <strain evidence="3">MF-1</strain>
    </source>
</reference>
<dbReference type="OrthoDB" id="2273864at2759"/>
<dbReference type="CDD" id="cd00024">
    <property type="entry name" value="CD_CSD"/>
    <property type="match status" value="1"/>
</dbReference>
<evidence type="ECO:0000259" key="2">
    <source>
        <dbReference type="PROSITE" id="PS50013"/>
    </source>
</evidence>